<proteinExistence type="predicted"/>
<evidence type="ECO:0000313" key="4">
    <source>
        <dbReference type="Proteomes" id="UP000095751"/>
    </source>
</evidence>
<organism evidence="3 4">
    <name type="scientific">Fragilariopsis cylindrus CCMP1102</name>
    <dbReference type="NCBI Taxonomy" id="635003"/>
    <lineage>
        <taxon>Eukaryota</taxon>
        <taxon>Sar</taxon>
        <taxon>Stramenopiles</taxon>
        <taxon>Ochrophyta</taxon>
        <taxon>Bacillariophyta</taxon>
        <taxon>Bacillariophyceae</taxon>
        <taxon>Bacillariophycidae</taxon>
        <taxon>Bacillariales</taxon>
        <taxon>Bacillariaceae</taxon>
        <taxon>Fragilariopsis</taxon>
    </lineage>
</organism>
<gene>
    <name evidence="3" type="ORF">FRACYDRAFT_250656</name>
</gene>
<dbReference type="InterPro" id="IPR036047">
    <property type="entry name" value="F-box-like_dom_sf"/>
</dbReference>
<feature type="compositionally biased region" description="Low complexity" evidence="2">
    <location>
        <begin position="624"/>
        <end position="646"/>
    </location>
</feature>
<evidence type="ECO:0000256" key="1">
    <source>
        <dbReference type="SAM" id="Coils"/>
    </source>
</evidence>
<dbReference type="OrthoDB" id="20872at2759"/>
<feature type="compositionally biased region" description="Polar residues" evidence="2">
    <location>
        <begin position="671"/>
        <end position="681"/>
    </location>
</feature>
<protein>
    <submittedName>
        <fullName evidence="3">Uncharacterized protein</fullName>
    </submittedName>
</protein>
<dbReference type="SMART" id="SM00248">
    <property type="entry name" value="ANK"/>
    <property type="match status" value="2"/>
</dbReference>
<dbReference type="AlphaFoldDB" id="A0A1E7ENV6"/>
<keyword evidence="1" id="KW-0175">Coiled coil</keyword>
<feature type="region of interest" description="Disordered" evidence="2">
    <location>
        <begin position="119"/>
        <end position="146"/>
    </location>
</feature>
<feature type="compositionally biased region" description="Low complexity" evidence="2">
    <location>
        <begin position="267"/>
        <end position="283"/>
    </location>
</feature>
<feature type="region of interest" description="Disordered" evidence="2">
    <location>
        <begin position="624"/>
        <end position="681"/>
    </location>
</feature>
<feature type="region of interest" description="Disordered" evidence="2">
    <location>
        <begin position="298"/>
        <end position="317"/>
    </location>
</feature>
<dbReference type="InterPro" id="IPR002110">
    <property type="entry name" value="Ankyrin_rpt"/>
</dbReference>
<dbReference type="KEGG" id="fcy:FRACYDRAFT_250656"/>
<feature type="region of interest" description="Disordered" evidence="2">
    <location>
        <begin position="704"/>
        <end position="775"/>
    </location>
</feature>
<feature type="region of interest" description="Disordered" evidence="2">
    <location>
        <begin position="267"/>
        <end position="287"/>
    </location>
</feature>
<dbReference type="Proteomes" id="UP000095751">
    <property type="component" value="Unassembled WGS sequence"/>
</dbReference>
<dbReference type="InterPro" id="IPR036770">
    <property type="entry name" value="Ankyrin_rpt-contain_sf"/>
</dbReference>
<feature type="region of interest" description="Disordered" evidence="2">
    <location>
        <begin position="514"/>
        <end position="564"/>
    </location>
</feature>
<evidence type="ECO:0000313" key="3">
    <source>
        <dbReference type="EMBL" id="OEU07638.1"/>
    </source>
</evidence>
<dbReference type="PANTHER" id="PTHR34306:SF3">
    <property type="entry name" value="BROMODOMAIN-CONTAINING PROTEIN DDB_G0278469-RELATED"/>
    <property type="match status" value="1"/>
</dbReference>
<feature type="region of interest" description="Disordered" evidence="2">
    <location>
        <begin position="189"/>
        <end position="244"/>
    </location>
</feature>
<sequence>MKTTITPPPPPSPPSSAAAVVVVVDKSCNDKNNRSRGFSNISSMTSCTTSVASRQQQPVTCNNININNKEEEEEEEEEKEKNSKINELVQIYYQQQQQQLLLFLQNQQQIQQQQQQFYPNPLCHPQNSRNQAQAPPPSSYIPLNPLQLQSHPYPSLQQSVSKLKSLKFVAIKMERNSYTQPWGLGFVSTTSTSTTKSSSSPTSPSSSSQSQQQQQQNRVIVVSSPSSSSSFSSSTSSSNKNEKNYNHDVNVKWTRVVFPYQHTLNRNGIYRSNNNRSSNSNNNFFDPEHYSEQLKRTMSTTTTTDADQDKDDSGIRPGDIVVAIDGRSIFEFDTINNSNNNNHKTKSSNVTSEMTSYLKSVKSVCFVVLRHPDVVTTGVNINEVNMDTKNNNNKKYVYNPIRTSSMANIKWNKILFLSTSPVPAPATAPLLLPPLHVQQQQQTLYHHHQRQLSSIKKLQPPSFIVDTKESFLLPSIPTETKVTFQNWIIRRKNTVWRSRYKVYKYKNNINNKILSKEEKEKKKKVKKLQQQQKKRNDSGNDADGDNENDNENDRNNSTIPNVDAVDGTMMNVDFWTNQGFISFQDWISSRNKTWKRSYSWNQKKRQRIQNDCFDKVVYLPWSTATTNNNSNSNTNNNTISQQRQTTKSFSTKTARTSDNDNTKRKRDPDHQSSPSGAGSDTDCSIEIFEQWLNVRRYQWRMLRRRRKRQQNQQEVDRHTDDRATTKDNTPPCTTTSAIVSTASSDDVKSSSSLNDSPCDGSTTPRISSLSASEVNGGSRIPVCKRKLDFVLSNKDQEMAYIDEILEEKEKEKEELKRQRAERPPIDIQRFLDASNGIPDDIIVHCFSYLRQEEHGKMLVINIQTSKSLQDRYNVWKQLCPSHWILPRRPRKPWHTLYLTRLRKEQELHQKRWDDLLIKCAAALFKRDDLQKVEKLILKAEKDFGFDLNYSSGVVCERNSILNLAVINQRHKVVRWLVDTKGTNIETYDRGNFTPLLNAAWNGDRYLVRFFLQRQSNRNVHGTQHYTKGIAPPDFRGLTAEKWAEKRGFPDVAKLIKIGY</sequence>
<feature type="compositionally biased region" description="Basic and acidic residues" evidence="2">
    <location>
        <begin position="655"/>
        <end position="670"/>
    </location>
</feature>
<feature type="compositionally biased region" description="Low complexity" evidence="2">
    <location>
        <begin position="189"/>
        <end position="216"/>
    </location>
</feature>
<feature type="compositionally biased region" description="Basic and acidic residues" evidence="2">
    <location>
        <begin position="714"/>
        <end position="725"/>
    </location>
</feature>
<dbReference type="SUPFAM" id="SSF81383">
    <property type="entry name" value="F-box domain"/>
    <property type="match status" value="1"/>
</dbReference>
<evidence type="ECO:0000256" key="2">
    <source>
        <dbReference type="SAM" id="MobiDB-lite"/>
    </source>
</evidence>
<dbReference type="Gene3D" id="1.25.40.20">
    <property type="entry name" value="Ankyrin repeat-containing domain"/>
    <property type="match status" value="1"/>
</dbReference>
<dbReference type="SUPFAM" id="SSF48403">
    <property type="entry name" value="Ankyrin repeat"/>
    <property type="match status" value="1"/>
</dbReference>
<dbReference type="EMBL" id="KV784384">
    <property type="protein sequence ID" value="OEU07638.1"/>
    <property type="molecule type" value="Genomic_DNA"/>
</dbReference>
<dbReference type="InParanoid" id="A0A1E7ENV6"/>
<feature type="compositionally biased region" description="Low complexity" evidence="2">
    <location>
        <begin position="726"/>
        <end position="756"/>
    </location>
</feature>
<feature type="coiled-coil region" evidence="1">
    <location>
        <begin position="61"/>
        <end position="91"/>
    </location>
</feature>
<feature type="compositionally biased region" description="Low complexity" evidence="2">
    <location>
        <begin position="223"/>
        <end position="238"/>
    </location>
</feature>
<accession>A0A1E7ENV6</accession>
<feature type="compositionally biased region" description="Acidic residues" evidence="2">
    <location>
        <begin position="540"/>
        <end position="550"/>
    </location>
</feature>
<name>A0A1E7ENV6_9STRA</name>
<dbReference type="PANTHER" id="PTHR34306">
    <property type="entry name" value="RAD60-SLD DOMAIN-CONTAINING PROTEIN"/>
    <property type="match status" value="1"/>
</dbReference>
<feature type="compositionally biased region" description="Polar residues" evidence="2">
    <location>
        <begin position="759"/>
        <end position="775"/>
    </location>
</feature>
<reference evidence="3 4" key="1">
    <citation type="submission" date="2016-09" db="EMBL/GenBank/DDBJ databases">
        <title>Extensive genetic diversity and differential bi-allelic expression allows diatom success in the polar Southern Ocean.</title>
        <authorList>
            <consortium name="DOE Joint Genome Institute"/>
            <person name="Mock T."/>
            <person name="Otillar R.P."/>
            <person name="Strauss J."/>
            <person name="Dupont C."/>
            <person name="Frickenhaus S."/>
            <person name="Maumus F."/>
            <person name="Mcmullan M."/>
            <person name="Sanges R."/>
            <person name="Schmutz J."/>
            <person name="Toseland A."/>
            <person name="Valas R."/>
            <person name="Veluchamy A."/>
            <person name="Ward B.J."/>
            <person name="Allen A."/>
            <person name="Barry K."/>
            <person name="Falciatore A."/>
            <person name="Ferrante M."/>
            <person name="Fortunato A.E."/>
            <person name="Gloeckner G."/>
            <person name="Gruber A."/>
            <person name="Hipkin R."/>
            <person name="Janech M."/>
            <person name="Kroth P."/>
            <person name="Leese F."/>
            <person name="Lindquist E."/>
            <person name="Lyon B.R."/>
            <person name="Martin J."/>
            <person name="Mayer C."/>
            <person name="Parker M."/>
            <person name="Quesneville H."/>
            <person name="Raymond J."/>
            <person name="Uhlig C."/>
            <person name="Valentin K.U."/>
            <person name="Worden A.Z."/>
            <person name="Armbrust E.V."/>
            <person name="Bowler C."/>
            <person name="Green B."/>
            <person name="Moulton V."/>
            <person name="Van Oosterhout C."/>
            <person name="Grigoriev I."/>
        </authorList>
    </citation>
    <scope>NUCLEOTIDE SEQUENCE [LARGE SCALE GENOMIC DNA]</scope>
    <source>
        <strain evidence="3 4">CCMP1102</strain>
    </source>
</reference>
<feature type="coiled-coil region" evidence="1">
    <location>
        <begin position="794"/>
        <end position="821"/>
    </location>
</feature>
<keyword evidence="4" id="KW-1185">Reference proteome</keyword>